<gene>
    <name evidence="1" type="ORF">MtrunA17_Chr1g0164861</name>
</gene>
<dbReference type="Proteomes" id="UP000265566">
    <property type="component" value="Chromosome 1"/>
</dbReference>
<organism evidence="1 2">
    <name type="scientific">Medicago truncatula</name>
    <name type="common">Barrel medic</name>
    <name type="synonym">Medicago tribuloides</name>
    <dbReference type="NCBI Taxonomy" id="3880"/>
    <lineage>
        <taxon>Eukaryota</taxon>
        <taxon>Viridiplantae</taxon>
        <taxon>Streptophyta</taxon>
        <taxon>Embryophyta</taxon>
        <taxon>Tracheophyta</taxon>
        <taxon>Spermatophyta</taxon>
        <taxon>Magnoliopsida</taxon>
        <taxon>eudicotyledons</taxon>
        <taxon>Gunneridae</taxon>
        <taxon>Pentapetalae</taxon>
        <taxon>rosids</taxon>
        <taxon>fabids</taxon>
        <taxon>Fabales</taxon>
        <taxon>Fabaceae</taxon>
        <taxon>Papilionoideae</taxon>
        <taxon>50 kb inversion clade</taxon>
        <taxon>NPAAA clade</taxon>
        <taxon>Hologalegina</taxon>
        <taxon>IRL clade</taxon>
        <taxon>Trifolieae</taxon>
        <taxon>Medicago</taxon>
    </lineage>
</organism>
<evidence type="ECO:0000313" key="1">
    <source>
        <dbReference type="EMBL" id="RHN78381.1"/>
    </source>
</evidence>
<evidence type="ECO:0000313" key="2">
    <source>
        <dbReference type="Proteomes" id="UP000265566"/>
    </source>
</evidence>
<comment type="caution">
    <text evidence="1">The sequence shown here is derived from an EMBL/GenBank/DDBJ whole genome shotgun (WGS) entry which is preliminary data.</text>
</comment>
<dbReference type="AlphaFoldDB" id="A0A396JNU7"/>
<protein>
    <submittedName>
        <fullName evidence="1">Uncharacterized protein</fullName>
    </submittedName>
</protein>
<accession>A0A396JNU7</accession>
<sequence>MVICTKSIHHEKRSTFPIGRTCAIERRKIKGRREKEEAVLNNTHVEEKK</sequence>
<name>A0A396JNU7_MEDTR</name>
<dbReference type="Gramene" id="rna1928">
    <property type="protein sequence ID" value="RHN78381.1"/>
    <property type="gene ID" value="gene1928"/>
</dbReference>
<dbReference type="EMBL" id="PSQE01000001">
    <property type="protein sequence ID" value="RHN78381.1"/>
    <property type="molecule type" value="Genomic_DNA"/>
</dbReference>
<reference evidence="2" key="1">
    <citation type="journal article" date="2018" name="Nat. Plants">
        <title>Whole-genome landscape of Medicago truncatula symbiotic genes.</title>
        <authorList>
            <person name="Pecrix Y."/>
            <person name="Staton S.E."/>
            <person name="Sallet E."/>
            <person name="Lelandais-Briere C."/>
            <person name="Moreau S."/>
            <person name="Carrere S."/>
            <person name="Blein T."/>
            <person name="Jardinaud M.F."/>
            <person name="Latrasse D."/>
            <person name="Zouine M."/>
            <person name="Zahm M."/>
            <person name="Kreplak J."/>
            <person name="Mayjonade B."/>
            <person name="Satge C."/>
            <person name="Perez M."/>
            <person name="Cauet S."/>
            <person name="Marande W."/>
            <person name="Chantry-Darmon C."/>
            <person name="Lopez-Roques C."/>
            <person name="Bouchez O."/>
            <person name="Berard A."/>
            <person name="Debelle F."/>
            <person name="Munos S."/>
            <person name="Bendahmane A."/>
            <person name="Berges H."/>
            <person name="Niebel A."/>
            <person name="Buitink J."/>
            <person name="Frugier F."/>
            <person name="Benhamed M."/>
            <person name="Crespi M."/>
            <person name="Gouzy J."/>
            <person name="Gamas P."/>
        </authorList>
    </citation>
    <scope>NUCLEOTIDE SEQUENCE [LARGE SCALE GENOMIC DNA]</scope>
    <source>
        <strain evidence="2">cv. Jemalong A17</strain>
    </source>
</reference>
<proteinExistence type="predicted"/>